<dbReference type="RefSeq" id="WP_378516919.1">
    <property type="nucleotide sequence ID" value="NZ_CBCSDI010000028.1"/>
</dbReference>
<feature type="chain" id="PRO_5045848156" description="ATP/GTP-binding protein" evidence="1">
    <location>
        <begin position="30"/>
        <end position="305"/>
    </location>
</feature>
<evidence type="ECO:0000313" key="3">
    <source>
        <dbReference type="Proteomes" id="UP001589698"/>
    </source>
</evidence>
<evidence type="ECO:0000313" key="2">
    <source>
        <dbReference type="EMBL" id="MFC0221220.1"/>
    </source>
</evidence>
<evidence type="ECO:0000256" key="1">
    <source>
        <dbReference type="SAM" id="SignalP"/>
    </source>
</evidence>
<proteinExistence type="predicted"/>
<sequence>MLSRLATIAAVALALAATSVAGNAGAAHAGEDDCYKVTYKDPKTGEIKIKIVCPGTPGGGGENAGGGTVKCFYLGNEVPCENQGAPWSAAHNCWVTRVDPQDPPPEGKADEDGDWYFCSPPPPYIAPTGGPPKVWIEGPATEWVNPGELAARAVASMDLEPIGIGIVPEAGQDRMGLIGLPVWMWVGNPAPNTFGPITRSASAAGVTVTATASVARVVWDMGDGSDPITCGAGTPYADRYGKSDSPTCGHRYQRTSADQPDGAYQVTATSYWIVEWAGGGMTGQMEFDLSSVAAIRVGEAQVLTQ</sequence>
<comment type="caution">
    <text evidence="2">The sequence shown here is derived from an EMBL/GenBank/DDBJ whole genome shotgun (WGS) entry which is preliminary data.</text>
</comment>
<dbReference type="Proteomes" id="UP001589698">
    <property type="component" value="Unassembled WGS sequence"/>
</dbReference>
<keyword evidence="1" id="KW-0732">Signal</keyword>
<organism evidence="2 3">
    <name type="scientific">Nocardioides zeicaulis</name>
    <dbReference type="NCBI Taxonomy" id="1776857"/>
    <lineage>
        <taxon>Bacteria</taxon>
        <taxon>Bacillati</taxon>
        <taxon>Actinomycetota</taxon>
        <taxon>Actinomycetes</taxon>
        <taxon>Propionibacteriales</taxon>
        <taxon>Nocardioidaceae</taxon>
        <taxon>Nocardioides</taxon>
    </lineage>
</organism>
<evidence type="ECO:0008006" key="4">
    <source>
        <dbReference type="Google" id="ProtNLM"/>
    </source>
</evidence>
<dbReference type="EMBL" id="JBHLXH010000001">
    <property type="protein sequence ID" value="MFC0221220.1"/>
    <property type="molecule type" value="Genomic_DNA"/>
</dbReference>
<reference evidence="2 3" key="1">
    <citation type="submission" date="2024-09" db="EMBL/GenBank/DDBJ databases">
        <authorList>
            <person name="Sun Q."/>
            <person name="Mori K."/>
        </authorList>
    </citation>
    <scope>NUCLEOTIDE SEQUENCE [LARGE SCALE GENOMIC DNA]</scope>
    <source>
        <strain evidence="2 3">CCM 8654</strain>
    </source>
</reference>
<name>A0ABV6DWZ0_9ACTN</name>
<keyword evidence="3" id="KW-1185">Reference proteome</keyword>
<gene>
    <name evidence="2" type="ORF">ACFFJG_01905</name>
</gene>
<accession>A0ABV6DWZ0</accession>
<feature type="signal peptide" evidence="1">
    <location>
        <begin position="1"/>
        <end position="29"/>
    </location>
</feature>
<protein>
    <recommendedName>
        <fullName evidence="4">ATP/GTP-binding protein</fullName>
    </recommendedName>
</protein>